<dbReference type="Proteomes" id="UP000265040">
    <property type="component" value="Chromosome 23"/>
</dbReference>
<feature type="compositionally biased region" description="Low complexity" evidence="2">
    <location>
        <begin position="151"/>
        <end position="160"/>
    </location>
</feature>
<evidence type="ECO:0000313" key="6">
    <source>
        <dbReference type="Proteomes" id="UP000265040"/>
    </source>
</evidence>
<accession>A0A3Q1IR29</accession>
<feature type="region of interest" description="Disordered" evidence="2">
    <location>
        <begin position="206"/>
        <end position="281"/>
    </location>
</feature>
<protein>
    <recommendedName>
        <fullName evidence="7">Sushi domain-containing protein</fullName>
    </recommendedName>
</protein>
<feature type="signal peptide" evidence="4">
    <location>
        <begin position="1"/>
        <end position="23"/>
    </location>
</feature>
<feature type="chain" id="PRO_5043714043" description="Sushi domain-containing protein" evidence="4">
    <location>
        <begin position="24"/>
        <end position="334"/>
    </location>
</feature>
<dbReference type="Ensembl" id="ENSATET00000006440.3">
    <property type="protein sequence ID" value="ENSATEP00000006336.3"/>
    <property type="gene ID" value="ENSATEG00000004469.3"/>
</dbReference>
<evidence type="ECO:0000256" key="4">
    <source>
        <dbReference type="SAM" id="SignalP"/>
    </source>
</evidence>
<dbReference type="RefSeq" id="XP_026218550.1">
    <property type="nucleotide sequence ID" value="XM_026362765.1"/>
</dbReference>
<dbReference type="AlphaFoldDB" id="A0A3Q1IR29"/>
<evidence type="ECO:0000313" key="5">
    <source>
        <dbReference type="Ensembl" id="ENSATEP00000006336.3"/>
    </source>
</evidence>
<dbReference type="GeneID" id="113163795"/>
<sequence length="334" mass="35865">MDLGSLYVSVSVIMACLLGAARTSPNDNNKCCPKIAGRDLTKDPPEDCFKVDGRFRYACKEGFVRKAGTSDLIKCSESNGSLRWTSASLQCIPDPKRTKPQPPQSTVTTGYNHIPPDVTSISSTTNEPKTTTQLLKSTVTTGYSHIPPDVTTTSISSTITDPKRTKPQPPQSTVTTGYSHIPPDVTTTGISSTITASTSLQMTHSASISDSAITQTNSAEPTSSSQQYQDAPDPSQVPEEVTKVLTTAKTEHTASASTTSNSSNAWRHGTSDYGQQDGPSTSQADQMVAVAITCVSLAIICTLVGFYCYRRRRNMEEEEAAERPEERVPMNGLP</sequence>
<feature type="region of interest" description="Disordered" evidence="2">
    <location>
        <begin position="93"/>
        <end position="190"/>
    </location>
</feature>
<organism evidence="5 6">
    <name type="scientific">Anabas testudineus</name>
    <name type="common">Climbing perch</name>
    <name type="synonym">Anthias testudineus</name>
    <dbReference type="NCBI Taxonomy" id="64144"/>
    <lineage>
        <taxon>Eukaryota</taxon>
        <taxon>Metazoa</taxon>
        <taxon>Chordata</taxon>
        <taxon>Craniata</taxon>
        <taxon>Vertebrata</taxon>
        <taxon>Euteleostomi</taxon>
        <taxon>Actinopterygii</taxon>
        <taxon>Neopterygii</taxon>
        <taxon>Teleostei</taxon>
        <taxon>Neoteleostei</taxon>
        <taxon>Acanthomorphata</taxon>
        <taxon>Anabantaria</taxon>
        <taxon>Anabantiformes</taxon>
        <taxon>Anabantoidei</taxon>
        <taxon>Anabantidae</taxon>
        <taxon>Anabas</taxon>
    </lineage>
</organism>
<keyword evidence="1" id="KW-1015">Disulfide bond</keyword>
<reference evidence="5" key="2">
    <citation type="submission" date="2025-08" db="UniProtKB">
        <authorList>
            <consortium name="Ensembl"/>
        </authorList>
    </citation>
    <scope>IDENTIFICATION</scope>
</reference>
<keyword evidence="3" id="KW-0472">Membrane</keyword>
<feature type="compositionally biased region" description="Polar residues" evidence="2">
    <location>
        <begin position="272"/>
        <end position="281"/>
    </location>
</feature>
<dbReference type="PANTHER" id="PTHR15060:SF0">
    <property type="entry name" value="INTERLEUKIN-15 RECEPTOR SUBUNIT ALPHA"/>
    <property type="match status" value="1"/>
</dbReference>
<dbReference type="InterPro" id="IPR042372">
    <property type="entry name" value="IL15RA"/>
</dbReference>
<dbReference type="SUPFAM" id="SSF57535">
    <property type="entry name" value="Complement control module/SCR domain"/>
    <property type="match status" value="1"/>
</dbReference>
<evidence type="ECO:0008006" key="7">
    <source>
        <dbReference type="Google" id="ProtNLM"/>
    </source>
</evidence>
<keyword evidence="4" id="KW-0732">Signal</keyword>
<keyword evidence="3" id="KW-0812">Transmembrane</keyword>
<keyword evidence="3" id="KW-1133">Transmembrane helix</keyword>
<feature type="compositionally biased region" description="Polar residues" evidence="2">
    <location>
        <begin position="206"/>
        <end position="229"/>
    </location>
</feature>
<reference evidence="5" key="1">
    <citation type="submission" date="2021-04" db="EMBL/GenBank/DDBJ databases">
        <authorList>
            <consortium name="Wellcome Sanger Institute Data Sharing"/>
        </authorList>
    </citation>
    <scope>NUCLEOTIDE SEQUENCE [LARGE SCALE GENOMIC DNA]</scope>
</reference>
<keyword evidence="6" id="KW-1185">Reference proteome</keyword>
<dbReference type="PANTHER" id="PTHR15060">
    <property type="entry name" value="INTERLEUKIN-15 RECEPTOR SUBUNIT ALPHA"/>
    <property type="match status" value="1"/>
</dbReference>
<evidence type="ECO:0000256" key="2">
    <source>
        <dbReference type="SAM" id="MobiDB-lite"/>
    </source>
</evidence>
<dbReference type="InterPro" id="IPR035976">
    <property type="entry name" value="Sushi/SCR/CCP_sf"/>
</dbReference>
<evidence type="ECO:0000256" key="3">
    <source>
        <dbReference type="SAM" id="Phobius"/>
    </source>
</evidence>
<feature type="compositionally biased region" description="Polar residues" evidence="2">
    <location>
        <begin position="119"/>
        <end position="128"/>
    </location>
</feature>
<dbReference type="GeneTree" id="ENSGT01030000234868"/>
<proteinExistence type="predicted"/>
<feature type="compositionally biased region" description="Low complexity" evidence="2">
    <location>
        <begin position="253"/>
        <end position="265"/>
    </location>
</feature>
<feature type="transmembrane region" description="Helical" evidence="3">
    <location>
        <begin position="287"/>
        <end position="309"/>
    </location>
</feature>
<dbReference type="GO" id="GO:0042010">
    <property type="term" value="F:interleukin-15 receptor activity"/>
    <property type="evidence" value="ECO:0007669"/>
    <property type="project" value="InterPro"/>
</dbReference>
<evidence type="ECO:0000256" key="1">
    <source>
        <dbReference type="ARBA" id="ARBA00023157"/>
    </source>
</evidence>
<feature type="compositionally biased region" description="Low complexity" evidence="2">
    <location>
        <begin position="129"/>
        <end position="141"/>
    </location>
</feature>
<name>A0A3Q1IR29_ANATE</name>
<dbReference type="Gene3D" id="2.20.28.230">
    <property type="match status" value="1"/>
</dbReference>
<reference evidence="5" key="3">
    <citation type="submission" date="2025-09" db="UniProtKB">
        <authorList>
            <consortium name="Ensembl"/>
        </authorList>
    </citation>
    <scope>IDENTIFICATION</scope>
</reference>